<dbReference type="AlphaFoldDB" id="A0A165XDE9"/>
<dbReference type="InterPro" id="IPR005545">
    <property type="entry name" value="YCII"/>
</dbReference>
<sequence length="104" mass="11429">MHKFIVFAPDKSDEGCFQRRLSVRPTHLANSAKMHETGVLKIGGAILTAESITGADKKMVGSMLIIEAESLAEVKKLVEQDVYYTADVWDPEKLVIAPFVGAHM</sequence>
<gene>
    <name evidence="2" type="ORF">FIBSPDRAFT_761378</name>
</gene>
<organism evidence="2 3">
    <name type="scientific">Athelia psychrophila</name>
    <dbReference type="NCBI Taxonomy" id="1759441"/>
    <lineage>
        <taxon>Eukaryota</taxon>
        <taxon>Fungi</taxon>
        <taxon>Dikarya</taxon>
        <taxon>Basidiomycota</taxon>
        <taxon>Agaricomycotina</taxon>
        <taxon>Agaricomycetes</taxon>
        <taxon>Agaricomycetidae</taxon>
        <taxon>Atheliales</taxon>
        <taxon>Atheliaceae</taxon>
        <taxon>Athelia</taxon>
    </lineage>
</organism>
<evidence type="ECO:0000313" key="3">
    <source>
        <dbReference type="Proteomes" id="UP000076532"/>
    </source>
</evidence>
<dbReference type="InterPro" id="IPR051807">
    <property type="entry name" value="Sec-metab_biosynth-assoc"/>
</dbReference>
<dbReference type="Proteomes" id="UP000076532">
    <property type="component" value="Unassembled WGS sequence"/>
</dbReference>
<dbReference type="PANTHER" id="PTHR33606:SF3">
    <property type="entry name" value="PROTEIN YCII"/>
    <property type="match status" value="1"/>
</dbReference>
<name>A0A165XDE9_9AGAM</name>
<feature type="domain" description="YCII-related" evidence="1">
    <location>
        <begin position="5"/>
        <end position="89"/>
    </location>
</feature>
<dbReference type="PANTHER" id="PTHR33606">
    <property type="entry name" value="PROTEIN YCII"/>
    <property type="match status" value="1"/>
</dbReference>
<dbReference type="OrthoDB" id="5519740at2759"/>
<evidence type="ECO:0000313" key="2">
    <source>
        <dbReference type="EMBL" id="KZP08437.1"/>
    </source>
</evidence>
<dbReference type="SUPFAM" id="SSF54909">
    <property type="entry name" value="Dimeric alpha+beta barrel"/>
    <property type="match status" value="1"/>
</dbReference>
<keyword evidence="3" id="KW-1185">Reference proteome</keyword>
<protein>
    <recommendedName>
        <fullName evidence="1">YCII-related domain-containing protein</fullName>
    </recommendedName>
</protein>
<dbReference type="Pfam" id="PF03795">
    <property type="entry name" value="YCII"/>
    <property type="match status" value="1"/>
</dbReference>
<reference evidence="2 3" key="1">
    <citation type="journal article" date="2016" name="Mol. Biol. Evol.">
        <title>Comparative Genomics of Early-Diverging Mushroom-Forming Fungi Provides Insights into the Origins of Lignocellulose Decay Capabilities.</title>
        <authorList>
            <person name="Nagy L.G."/>
            <person name="Riley R."/>
            <person name="Tritt A."/>
            <person name="Adam C."/>
            <person name="Daum C."/>
            <person name="Floudas D."/>
            <person name="Sun H."/>
            <person name="Yadav J.S."/>
            <person name="Pangilinan J."/>
            <person name="Larsson K.H."/>
            <person name="Matsuura K."/>
            <person name="Barry K."/>
            <person name="Labutti K."/>
            <person name="Kuo R."/>
            <person name="Ohm R.A."/>
            <person name="Bhattacharya S.S."/>
            <person name="Shirouzu T."/>
            <person name="Yoshinaga Y."/>
            <person name="Martin F.M."/>
            <person name="Grigoriev I.V."/>
            <person name="Hibbett D.S."/>
        </authorList>
    </citation>
    <scope>NUCLEOTIDE SEQUENCE [LARGE SCALE GENOMIC DNA]</scope>
    <source>
        <strain evidence="2 3">CBS 109695</strain>
    </source>
</reference>
<dbReference type="InterPro" id="IPR011008">
    <property type="entry name" value="Dimeric_a/b-barrel"/>
</dbReference>
<evidence type="ECO:0000259" key="1">
    <source>
        <dbReference type="Pfam" id="PF03795"/>
    </source>
</evidence>
<dbReference type="EMBL" id="KV417721">
    <property type="protein sequence ID" value="KZP08437.1"/>
    <property type="molecule type" value="Genomic_DNA"/>
</dbReference>
<proteinExistence type="predicted"/>
<accession>A0A165XDE9</accession>
<dbReference type="Gene3D" id="3.30.70.1060">
    <property type="entry name" value="Dimeric alpha+beta barrel"/>
    <property type="match status" value="1"/>
</dbReference>